<dbReference type="GO" id="GO:0005737">
    <property type="term" value="C:cytoplasm"/>
    <property type="evidence" value="ECO:0007669"/>
    <property type="project" value="UniProtKB-ARBA"/>
</dbReference>
<dbReference type="InterPro" id="IPR001841">
    <property type="entry name" value="Znf_RING"/>
</dbReference>
<dbReference type="Proteomes" id="UP001153269">
    <property type="component" value="Unassembled WGS sequence"/>
</dbReference>
<dbReference type="GO" id="GO:0008270">
    <property type="term" value="F:zinc ion binding"/>
    <property type="evidence" value="ECO:0007669"/>
    <property type="project" value="UniProtKB-KW"/>
</dbReference>
<dbReference type="Pfam" id="PF13445">
    <property type="entry name" value="zf-RING_UBOX"/>
    <property type="match status" value="1"/>
</dbReference>
<dbReference type="PROSITE" id="PS50188">
    <property type="entry name" value="B302_SPRY"/>
    <property type="match status" value="1"/>
</dbReference>
<feature type="domain" description="B box-type" evidence="9">
    <location>
        <begin position="170"/>
        <end position="210"/>
    </location>
</feature>
<organism evidence="11 12">
    <name type="scientific">Pleuronectes platessa</name>
    <name type="common">European plaice</name>
    <dbReference type="NCBI Taxonomy" id="8262"/>
    <lineage>
        <taxon>Eukaryota</taxon>
        <taxon>Metazoa</taxon>
        <taxon>Chordata</taxon>
        <taxon>Craniata</taxon>
        <taxon>Vertebrata</taxon>
        <taxon>Euteleostomi</taxon>
        <taxon>Actinopterygii</taxon>
        <taxon>Neopterygii</taxon>
        <taxon>Teleostei</taxon>
        <taxon>Neoteleostei</taxon>
        <taxon>Acanthomorphata</taxon>
        <taxon>Carangaria</taxon>
        <taxon>Pleuronectiformes</taxon>
        <taxon>Pleuronectoidei</taxon>
        <taxon>Pleuronectidae</taxon>
        <taxon>Pleuronectes</taxon>
    </lineage>
</organism>
<dbReference type="InterPro" id="IPR000315">
    <property type="entry name" value="Znf_B-box"/>
</dbReference>
<dbReference type="InterPro" id="IPR043136">
    <property type="entry name" value="B30.2/SPRY_sf"/>
</dbReference>
<dbReference type="PROSITE" id="PS50119">
    <property type="entry name" value="ZF_BBOX"/>
    <property type="match status" value="1"/>
</dbReference>
<dbReference type="PROSITE" id="PS50089">
    <property type="entry name" value="ZF_RING_2"/>
    <property type="match status" value="1"/>
</dbReference>
<dbReference type="PANTHER" id="PTHR25465">
    <property type="entry name" value="B-BOX DOMAIN CONTAINING"/>
    <property type="match status" value="1"/>
</dbReference>
<dbReference type="Pfam" id="PF25600">
    <property type="entry name" value="TRIM_CC"/>
    <property type="match status" value="1"/>
</dbReference>
<dbReference type="InterPro" id="IPR027370">
    <property type="entry name" value="Znf-RING_euk"/>
</dbReference>
<evidence type="ECO:0000256" key="3">
    <source>
        <dbReference type="ARBA" id="ARBA00022771"/>
    </source>
</evidence>
<feature type="domain" description="B30.2/SPRY" evidence="10">
    <location>
        <begin position="416"/>
        <end position="611"/>
    </location>
</feature>
<dbReference type="InterPro" id="IPR058030">
    <property type="entry name" value="TRIM8/14/16/25/29/45/65_CC"/>
</dbReference>
<dbReference type="Pfam" id="PF13765">
    <property type="entry name" value="PRY"/>
    <property type="match status" value="1"/>
</dbReference>
<dbReference type="SMART" id="SM00589">
    <property type="entry name" value="PRY"/>
    <property type="match status" value="1"/>
</dbReference>
<evidence type="ECO:0000256" key="4">
    <source>
        <dbReference type="ARBA" id="ARBA00022833"/>
    </source>
</evidence>
<dbReference type="AlphaFoldDB" id="A0A9N7UI71"/>
<dbReference type="PANTHER" id="PTHR25465:SF32">
    <property type="entry name" value="BLOODTHIRSTY-RELATED GENE FAMILY, MEMBER 16 ISOFORM X1-RELATED"/>
    <property type="match status" value="1"/>
</dbReference>
<evidence type="ECO:0000313" key="12">
    <source>
        <dbReference type="Proteomes" id="UP001153269"/>
    </source>
</evidence>
<dbReference type="InterPro" id="IPR017907">
    <property type="entry name" value="Znf_RING_CS"/>
</dbReference>
<dbReference type="InterPro" id="IPR013083">
    <property type="entry name" value="Znf_RING/FYVE/PHD"/>
</dbReference>
<dbReference type="CDD" id="cd13733">
    <property type="entry name" value="SPRY_PRY_C-I_1"/>
    <property type="match status" value="1"/>
</dbReference>
<dbReference type="Pfam" id="PF22586">
    <property type="entry name" value="ANCHR-like_BBOX"/>
    <property type="match status" value="1"/>
</dbReference>
<keyword evidence="12" id="KW-1185">Reference proteome</keyword>
<keyword evidence="2" id="KW-0479">Metal-binding</keyword>
<keyword evidence="5" id="KW-0391">Immunity</keyword>
<dbReference type="EMBL" id="CADEAL010001316">
    <property type="protein sequence ID" value="CAB1431200.1"/>
    <property type="molecule type" value="Genomic_DNA"/>
</dbReference>
<dbReference type="InterPro" id="IPR013320">
    <property type="entry name" value="ConA-like_dom_sf"/>
</dbReference>
<dbReference type="InterPro" id="IPR051051">
    <property type="entry name" value="E3_ubiq-ligase_TRIM/RNF"/>
</dbReference>
<evidence type="ECO:0000256" key="1">
    <source>
        <dbReference type="ARBA" id="ARBA00022588"/>
    </source>
</evidence>
<dbReference type="Pfam" id="PF00643">
    <property type="entry name" value="zf-B_box"/>
    <property type="match status" value="1"/>
</dbReference>
<proteinExistence type="predicted"/>
<dbReference type="Gene3D" id="4.10.830.40">
    <property type="match status" value="1"/>
</dbReference>
<sequence>MSMAEAPLDLFSEQELTCSICLDLFVEPVTTPCGHNFCQACIGGYWASSPVCTCPLCKHPFDERPQLSVNKVFALIADKYKETRYGAAGFPPPGGNEAPRTTGDTNPFLTVATVATGEEVVWCDVCTGGKQPAVSSCLTCTASYCTEHVRPHHTAPFYSKHPLMDPLEALRGRTCSVHRRLLEVYCRTCQRCICAICVLEEHRTHKTVSVQTERLSKQKQVARTEQEILNRIREREIHVTELRRKLEGVKNYADGQRGEAEQLLDEVSASLDRIRTRVVGGIENQLDAVMSKGEGLVSRLEAELSQLMDRRATLEVQAISQDHIGFLQSFEEATVPLADDLQINVEPEFSLHFNLAEVKSSLTDVKDKMDDIRMEEVCSRGSGGSFSSTDLMAAESMLSLRGSSSNLRKSQWSLRDMKKFKAVSGHKKARVYMEDVTLNPVTAYPFLILSEDRKQVKRGEKLQFYRNSPHRFDVWSCVNAKEGFGSGRHYWEVFVGENKDWKVGVVSESAQRKGLFDMSPSNGYYAIWWSGSQLRALTAPPLTKVKNPQKLRQVGVFLDVDVGQVSFYNAKSGSEIYSFTGSSEFTERIFPLLGTGDKEVPPGAHHRTAPRGLRAGPRPRARQRRRDDRRRDRRRDRGDERRRDRNFDSVVTLLPLTTK</sequence>
<dbReference type="SMART" id="SM00336">
    <property type="entry name" value="BBOX"/>
    <property type="match status" value="2"/>
</dbReference>
<feature type="region of interest" description="Disordered" evidence="7">
    <location>
        <begin position="595"/>
        <end position="644"/>
    </location>
</feature>
<accession>A0A9N7UI71</accession>
<keyword evidence="1" id="KW-0399">Innate immunity</keyword>
<dbReference type="Gene3D" id="3.30.160.60">
    <property type="entry name" value="Classic Zinc Finger"/>
    <property type="match status" value="1"/>
</dbReference>
<dbReference type="Gene3D" id="3.30.40.10">
    <property type="entry name" value="Zinc/RING finger domain, C3HC4 (zinc finger)"/>
    <property type="match status" value="1"/>
</dbReference>
<feature type="domain" description="RING-type" evidence="8">
    <location>
        <begin position="18"/>
        <end position="58"/>
    </location>
</feature>
<evidence type="ECO:0000256" key="7">
    <source>
        <dbReference type="SAM" id="MobiDB-lite"/>
    </source>
</evidence>
<dbReference type="InterPro" id="IPR001870">
    <property type="entry name" value="B30.2/SPRY"/>
</dbReference>
<evidence type="ECO:0000259" key="8">
    <source>
        <dbReference type="PROSITE" id="PS50089"/>
    </source>
</evidence>
<reference evidence="11" key="1">
    <citation type="submission" date="2020-03" db="EMBL/GenBank/DDBJ databases">
        <authorList>
            <person name="Weist P."/>
        </authorList>
    </citation>
    <scope>NUCLEOTIDE SEQUENCE</scope>
</reference>
<dbReference type="SUPFAM" id="SSF49899">
    <property type="entry name" value="Concanavalin A-like lectins/glucanases"/>
    <property type="match status" value="1"/>
</dbReference>
<dbReference type="InterPro" id="IPR006574">
    <property type="entry name" value="PRY"/>
</dbReference>
<dbReference type="PRINTS" id="PR01407">
    <property type="entry name" value="BUTYPHLNCDUF"/>
</dbReference>
<evidence type="ECO:0000256" key="2">
    <source>
        <dbReference type="ARBA" id="ARBA00022723"/>
    </source>
</evidence>
<evidence type="ECO:0000256" key="5">
    <source>
        <dbReference type="ARBA" id="ARBA00022859"/>
    </source>
</evidence>
<dbReference type="SMART" id="SM00449">
    <property type="entry name" value="SPRY"/>
    <property type="match status" value="1"/>
</dbReference>
<keyword evidence="3 6" id="KW-0863">Zinc-finger</keyword>
<dbReference type="InterPro" id="IPR003877">
    <property type="entry name" value="SPRY_dom"/>
</dbReference>
<comment type="caution">
    <text evidence="11">The sequence shown here is derived from an EMBL/GenBank/DDBJ whole genome shotgun (WGS) entry which is preliminary data.</text>
</comment>
<keyword evidence="4" id="KW-0862">Zinc</keyword>
<evidence type="ECO:0000313" key="11">
    <source>
        <dbReference type="EMBL" id="CAB1431200.1"/>
    </source>
</evidence>
<dbReference type="InterPro" id="IPR003879">
    <property type="entry name" value="Butyrophylin_SPRY"/>
</dbReference>
<dbReference type="SUPFAM" id="SSF57850">
    <property type="entry name" value="RING/U-box"/>
    <property type="match status" value="1"/>
</dbReference>
<name>A0A9N7UI71_PLEPL</name>
<dbReference type="CDD" id="cd19769">
    <property type="entry name" value="Bbox2_TRIM16-like"/>
    <property type="match status" value="1"/>
</dbReference>
<dbReference type="PROSITE" id="PS00518">
    <property type="entry name" value="ZF_RING_1"/>
    <property type="match status" value="1"/>
</dbReference>
<dbReference type="SUPFAM" id="SSF57845">
    <property type="entry name" value="B-box zinc-binding domain"/>
    <property type="match status" value="1"/>
</dbReference>
<feature type="compositionally biased region" description="Basic and acidic residues" evidence="7">
    <location>
        <begin position="625"/>
        <end position="644"/>
    </location>
</feature>
<gene>
    <name evidence="11" type="ORF">PLEPLA_LOCUS19199</name>
</gene>
<evidence type="ECO:0000259" key="9">
    <source>
        <dbReference type="PROSITE" id="PS50119"/>
    </source>
</evidence>
<evidence type="ECO:0000259" key="10">
    <source>
        <dbReference type="PROSITE" id="PS50188"/>
    </source>
</evidence>
<evidence type="ECO:0000256" key="6">
    <source>
        <dbReference type="PROSITE-ProRule" id="PRU00024"/>
    </source>
</evidence>
<dbReference type="Gene3D" id="2.60.120.920">
    <property type="match status" value="1"/>
</dbReference>
<dbReference type="SMART" id="SM00184">
    <property type="entry name" value="RING"/>
    <property type="match status" value="1"/>
</dbReference>
<protein>
    <submittedName>
        <fullName evidence="11">Uncharacterized protein</fullName>
    </submittedName>
</protein>
<dbReference type="FunFam" id="2.60.120.920:FF:000004">
    <property type="entry name" value="Butyrophilin subfamily 1 member A1"/>
    <property type="match status" value="1"/>
</dbReference>
<dbReference type="Pfam" id="PF00622">
    <property type="entry name" value="SPRY"/>
    <property type="match status" value="1"/>
</dbReference>
<dbReference type="GO" id="GO:0045087">
    <property type="term" value="P:innate immune response"/>
    <property type="evidence" value="ECO:0007669"/>
    <property type="project" value="UniProtKB-KW"/>
</dbReference>